<keyword evidence="3" id="KW-0813">Transport</keyword>
<comment type="similarity">
    <text evidence="2">Belongs to the outer membrane factor (OMF) (TC 1.B.17) family.</text>
</comment>
<dbReference type="STRING" id="76859.RN98_05060"/>
<evidence type="ECO:0000313" key="9">
    <source>
        <dbReference type="EMBL" id="EGQ79161.1"/>
    </source>
</evidence>
<name>F9EPF8_9FUSO</name>
<dbReference type="Gene3D" id="1.20.1600.10">
    <property type="entry name" value="Outer membrane efflux proteins (OEP)"/>
    <property type="match status" value="1"/>
</dbReference>
<feature type="coiled-coil region" evidence="8">
    <location>
        <begin position="327"/>
        <end position="377"/>
    </location>
</feature>
<evidence type="ECO:0000256" key="5">
    <source>
        <dbReference type="ARBA" id="ARBA00022692"/>
    </source>
</evidence>
<gene>
    <name evidence="9" type="primary">tolC3</name>
    <name evidence="9" type="ORF">HMPREF9094_1813</name>
</gene>
<dbReference type="GO" id="GO:0009279">
    <property type="term" value="C:cell outer membrane"/>
    <property type="evidence" value="ECO:0007669"/>
    <property type="project" value="UniProtKB-SubCell"/>
</dbReference>
<evidence type="ECO:0000256" key="1">
    <source>
        <dbReference type="ARBA" id="ARBA00004442"/>
    </source>
</evidence>
<evidence type="ECO:0000256" key="2">
    <source>
        <dbReference type="ARBA" id="ARBA00007613"/>
    </source>
</evidence>
<evidence type="ECO:0000256" key="7">
    <source>
        <dbReference type="ARBA" id="ARBA00023237"/>
    </source>
</evidence>
<dbReference type="EMBL" id="AFQD01000309">
    <property type="protein sequence ID" value="EGQ79161.1"/>
    <property type="molecule type" value="Genomic_DNA"/>
</dbReference>
<dbReference type="PATRIC" id="fig|997347.4.peg.1678"/>
<accession>F9EPF8</accession>
<evidence type="ECO:0000256" key="8">
    <source>
        <dbReference type="SAM" id="Coils"/>
    </source>
</evidence>
<evidence type="ECO:0000256" key="6">
    <source>
        <dbReference type="ARBA" id="ARBA00023136"/>
    </source>
</evidence>
<keyword evidence="10" id="KW-1185">Reference proteome</keyword>
<protein>
    <submittedName>
        <fullName evidence="9">Outer membrane protein TolC</fullName>
    </submittedName>
</protein>
<keyword evidence="8" id="KW-0175">Coiled coil</keyword>
<evidence type="ECO:0000313" key="10">
    <source>
        <dbReference type="Proteomes" id="UP000005392"/>
    </source>
</evidence>
<dbReference type="PANTHER" id="PTHR30026:SF20">
    <property type="entry name" value="OUTER MEMBRANE PROTEIN TOLC"/>
    <property type="match status" value="1"/>
</dbReference>
<dbReference type="GO" id="GO:1990281">
    <property type="term" value="C:efflux pump complex"/>
    <property type="evidence" value="ECO:0007669"/>
    <property type="project" value="TreeGrafter"/>
</dbReference>
<evidence type="ECO:0000256" key="4">
    <source>
        <dbReference type="ARBA" id="ARBA00022452"/>
    </source>
</evidence>
<dbReference type="PANTHER" id="PTHR30026">
    <property type="entry name" value="OUTER MEMBRANE PROTEIN TOLC"/>
    <property type="match status" value="1"/>
</dbReference>
<reference evidence="9 10" key="1">
    <citation type="submission" date="2011-05" db="EMBL/GenBank/DDBJ databases">
        <authorList>
            <person name="Muzny D."/>
            <person name="Qin X."/>
            <person name="Deng J."/>
            <person name="Jiang H."/>
            <person name="Liu Y."/>
            <person name="Qu J."/>
            <person name="Song X.-Z."/>
            <person name="Zhang L."/>
            <person name="Thornton R."/>
            <person name="Coyle M."/>
            <person name="Francisco L."/>
            <person name="Jackson L."/>
            <person name="Javaid M."/>
            <person name="Korchina V."/>
            <person name="Kovar C."/>
            <person name="Mata R."/>
            <person name="Mathew T."/>
            <person name="Ngo R."/>
            <person name="Nguyen L."/>
            <person name="Nguyen N."/>
            <person name="Okwuonu G."/>
            <person name="Ongeri F."/>
            <person name="Pham C."/>
            <person name="Simmons D."/>
            <person name="Wilczek-Boney K."/>
            <person name="Hale W."/>
            <person name="Jakkamsetti A."/>
            <person name="Pham P."/>
            <person name="Ruth R."/>
            <person name="San Lucas F."/>
            <person name="Warren J."/>
            <person name="Zhang J."/>
            <person name="Zhao Z."/>
            <person name="Zhou C."/>
            <person name="Zhu D."/>
            <person name="Lee S."/>
            <person name="Bess C."/>
            <person name="Blankenburg K."/>
            <person name="Forbes L."/>
            <person name="Fu Q."/>
            <person name="Gubbala S."/>
            <person name="Hirani K."/>
            <person name="Jayaseelan J.C."/>
            <person name="Lara F."/>
            <person name="Munidasa M."/>
            <person name="Palculict T."/>
            <person name="Patil S."/>
            <person name="Pu L.-L."/>
            <person name="Saada N."/>
            <person name="Tang L."/>
            <person name="Weissenberger G."/>
            <person name="Zhu Y."/>
            <person name="Hemphill L."/>
            <person name="Shang Y."/>
            <person name="Youmans B."/>
            <person name="Ayvaz T."/>
            <person name="Ross M."/>
            <person name="Santibanez J."/>
            <person name="Aqrawi P."/>
            <person name="Gross S."/>
            <person name="Joshi V."/>
            <person name="Fowler G."/>
            <person name="Nazareth L."/>
            <person name="Reid J."/>
            <person name="Worley K."/>
            <person name="Petrosino J."/>
            <person name="Highlander S."/>
            <person name="Gibbs R."/>
        </authorList>
    </citation>
    <scope>NUCLEOTIDE SEQUENCE [LARGE SCALE GENOMIC DNA]</scope>
    <source>
        <strain evidence="9 10">ATCC 51191</strain>
    </source>
</reference>
<keyword evidence="7" id="KW-0998">Cell outer membrane</keyword>
<evidence type="ECO:0000256" key="3">
    <source>
        <dbReference type="ARBA" id="ARBA00022448"/>
    </source>
</evidence>
<dbReference type="GO" id="GO:0015288">
    <property type="term" value="F:porin activity"/>
    <property type="evidence" value="ECO:0007669"/>
    <property type="project" value="TreeGrafter"/>
</dbReference>
<keyword evidence="5" id="KW-0812">Transmembrane</keyword>
<proteinExistence type="inferred from homology"/>
<dbReference type="AlphaFoldDB" id="F9EPF8"/>
<comment type="subcellular location">
    <subcellularLocation>
        <location evidence="1">Cell outer membrane</location>
    </subcellularLocation>
</comment>
<dbReference type="InterPro" id="IPR003423">
    <property type="entry name" value="OMP_efflux"/>
</dbReference>
<comment type="caution">
    <text evidence="9">The sequence shown here is derived from an EMBL/GenBank/DDBJ whole genome shotgun (WGS) entry which is preliminary data.</text>
</comment>
<sequence length="428" mass="48780">MLGGTMRKILTVFLLMTNIVLARDLTLEQAIDLSLNNSKEMKISEKNLDISKLNVSKAFKNALPSVTYSGAYTIGEHKRQILTQTERDRVNKKRGYTQNIRLTQPLFTGGAITAGIKGAKAYENIASYSFLQSKIKNRLDTIKIFSDIINAKRNLEALEYSENILQKRYQKQDEQLKLRLITKPDILQTEYSIEDINAQIINTKNTIDTNMEKLYIRTGISKSEPLNLIPFDVPNNFSEKINLDNDLKQAINESLSAKIAEEQVKVASATRMAAVGDLLPQVNAYASYGTGERTTFERSYKDGEWTGGIEVSWKVFSFGKDLDSYRVAKLQEEQEELRESSTKENIEIDVRSAYLNVLSLEKQIASQSKALEAAKVNFELNQEKYDAGLISTVDYLDFENTYRQARIAYNKVLLDYYYAFETYRSLLI</sequence>
<keyword evidence="4" id="KW-1134">Transmembrane beta strand</keyword>
<dbReference type="HOGENOM" id="CLU_012817_10_4_0"/>
<dbReference type="GO" id="GO:0015562">
    <property type="term" value="F:efflux transmembrane transporter activity"/>
    <property type="evidence" value="ECO:0007669"/>
    <property type="project" value="InterPro"/>
</dbReference>
<organism evidence="9 10">
    <name type="scientific">Fusobacterium animalis ATCC 51191</name>
    <dbReference type="NCBI Taxonomy" id="997347"/>
    <lineage>
        <taxon>Bacteria</taxon>
        <taxon>Fusobacteriati</taxon>
        <taxon>Fusobacteriota</taxon>
        <taxon>Fusobacteriia</taxon>
        <taxon>Fusobacteriales</taxon>
        <taxon>Fusobacteriaceae</taxon>
        <taxon>Fusobacterium</taxon>
    </lineage>
</organism>
<dbReference type="SUPFAM" id="SSF56954">
    <property type="entry name" value="Outer membrane efflux proteins (OEP)"/>
    <property type="match status" value="1"/>
</dbReference>
<dbReference type="InterPro" id="IPR051906">
    <property type="entry name" value="TolC-like"/>
</dbReference>
<dbReference type="Pfam" id="PF02321">
    <property type="entry name" value="OEP"/>
    <property type="match status" value="2"/>
</dbReference>
<keyword evidence="6" id="KW-0472">Membrane</keyword>
<dbReference type="Proteomes" id="UP000005392">
    <property type="component" value="Unassembled WGS sequence"/>
</dbReference>